<dbReference type="SUPFAM" id="SSF51658">
    <property type="entry name" value="Xylose isomerase-like"/>
    <property type="match status" value="1"/>
</dbReference>
<gene>
    <name evidence="2" type="ORF">GIY09_08250</name>
    <name evidence="1" type="ORF">GIY11_02720</name>
</gene>
<protein>
    <recommendedName>
        <fullName evidence="5">TIM barrel protein</fullName>
    </recommendedName>
</protein>
<sequence>MKKIYLNTIISLGESLTQQEFSDFLAQSQLEIDGIEYRYEMFAQDTATRSQEFLQFLETGKLKNWDVLLSIPSPLFTAEGLTPDFDTYLQAASQLGAQRIKMNVGELSGITKVDVEEFTALLQEYHLKVNIENDQTEANGRLSFIKEALETITDHGLPIGYTFDAGNFTVMGDDADQAYRLLKAYATVVHVKNVNQDLGNSLLDDGIIPWRSQLDLEVPHVLEYPMSLSELETELKLFREAF</sequence>
<evidence type="ECO:0000313" key="4">
    <source>
        <dbReference type="Proteomes" id="UP000469870"/>
    </source>
</evidence>
<evidence type="ECO:0000313" key="3">
    <source>
        <dbReference type="Proteomes" id="UP000430975"/>
    </source>
</evidence>
<dbReference type="RefSeq" id="WP_153861408.1">
    <property type="nucleotide sequence ID" value="NZ_WJQR01000002.1"/>
</dbReference>
<reference evidence="3 4" key="1">
    <citation type="submission" date="2019-11" db="EMBL/GenBank/DDBJ databases">
        <title>Characterisation of Fundicoccus ignavus gen. nov. sp. nov., a novel genus of the family Aerococcaceae isolated from bulk tank milk.</title>
        <authorList>
            <person name="Siebert A."/>
            <person name="Huptas C."/>
            <person name="Wenning M."/>
            <person name="Scherer S."/>
            <person name="Doll E.V."/>
        </authorList>
    </citation>
    <scope>NUCLEOTIDE SEQUENCE [LARGE SCALE GENOMIC DNA]</scope>
    <source>
        <strain evidence="1 4">DSM 109653</strain>
        <strain evidence="2 3">WS4759</strain>
    </source>
</reference>
<organism evidence="2 3">
    <name type="scientific">Fundicoccus ignavus</name>
    <dbReference type="NCBI Taxonomy" id="2664442"/>
    <lineage>
        <taxon>Bacteria</taxon>
        <taxon>Bacillati</taxon>
        <taxon>Bacillota</taxon>
        <taxon>Bacilli</taxon>
        <taxon>Lactobacillales</taxon>
        <taxon>Aerococcaceae</taxon>
        <taxon>Fundicoccus</taxon>
    </lineage>
</organism>
<keyword evidence="3" id="KW-1185">Reference proteome</keyword>
<evidence type="ECO:0000313" key="2">
    <source>
        <dbReference type="EMBL" id="MRI85855.1"/>
    </source>
</evidence>
<name>A0A6I2GQZ1_9LACT</name>
<evidence type="ECO:0008006" key="5">
    <source>
        <dbReference type="Google" id="ProtNLM"/>
    </source>
</evidence>
<dbReference type="Proteomes" id="UP000469870">
    <property type="component" value="Unassembled WGS sequence"/>
</dbReference>
<dbReference type="Gene3D" id="3.20.20.150">
    <property type="entry name" value="Divalent-metal-dependent TIM barrel enzymes"/>
    <property type="match status" value="1"/>
</dbReference>
<dbReference type="AlphaFoldDB" id="A0A6I2GQZ1"/>
<dbReference type="EMBL" id="WJQR01000002">
    <property type="protein sequence ID" value="MRI80942.1"/>
    <property type="molecule type" value="Genomic_DNA"/>
</dbReference>
<proteinExistence type="predicted"/>
<dbReference type="Proteomes" id="UP000430975">
    <property type="component" value="Unassembled WGS sequence"/>
</dbReference>
<evidence type="ECO:0000313" key="1">
    <source>
        <dbReference type="EMBL" id="MRI80942.1"/>
    </source>
</evidence>
<accession>A0A6I2GQZ1</accession>
<dbReference type="EMBL" id="WJQS01000007">
    <property type="protein sequence ID" value="MRI85855.1"/>
    <property type="molecule type" value="Genomic_DNA"/>
</dbReference>
<dbReference type="InterPro" id="IPR036237">
    <property type="entry name" value="Xyl_isomerase-like_sf"/>
</dbReference>
<comment type="caution">
    <text evidence="2">The sequence shown here is derived from an EMBL/GenBank/DDBJ whole genome shotgun (WGS) entry which is preliminary data.</text>
</comment>